<feature type="domain" description="Tc1-like transposase DDE" evidence="1">
    <location>
        <begin position="150"/>
        <end position="206"/>
    </location>
</feature>
<keyword evidence="3" id="KW-1185">Reference proteome</keyword>
<evidence type="ECO:0000259" key="1">
    <source>
        <dbReference type="Pfam" id="PF13358"/>
    </source>
</evidence>
<dbReference type="EMBL" id="CP092880">
    <property type="protein sequence ID" value="UYV79827.1"/>
    <property type="molecule type" value="Genomic_DNA"/>
</dbReference>
<evidence type="ECO:0000313" key="3">
    <source>
        <dbReference type="Proteomes" id="UP001235939"/>
    </source>
</evidence>
<proteinExistence type="predicted"/>
<dbReference type="InterPro" id="IPR036397">
    <property type="entry name" value="RNaseH_sf"/>
</dbReference>
<dbReference type="Proteomes" id="UP001235939">
    <property type="component" value="Chromosome 18"/>
</dbReference>
<dbReference type="InterPro" id="IPR038717">
    <property type="entry name" value="Tc1-like_DDE_dom"/>
</dbReference>
<dbReference type="PANTHER" id="PTHR46060:SF1">
    <property type="entry name" value="MARINER MOS1 TRANSPOSASE-LIKE PROTEIN"/>
    <property type="match status" value="1"/>
</dbReference>
<gene>
    <name evidence="2" type="ORF">LAZ67_18000844</name>
</gene>
<dbReference type="PANTHER" id="PTHR46060">
    <property type="entry name" value="MARINER MOS1 TRANSPOSASE-LIKE PROTEIN"/>
    <property type="match status" value="1"/>
</dbReference>
<organism evidence="2 3">
    <name type="scientific">Cordylochernes scorpioides</name>
    <dbReference type="NCBI Taxonomy" id="51811"/>
    <lineage>
        <taxon>Eukaryota</taxon>
        <taxon>Metazoa</taxon>
        <taxon>Ecdysozoa</taxon>
        <taxon>Arthropoda</taxon>
        <taxon>Chelicerata</taxon>
        <taxon>Arachnida</taxon>
        <taxon>Pseudoscorpiones</taxon>
        <taxon>Cheliferoidea</taxon>
        <taxon>Chernetidae</taxon>
        <taxon>Cordylochernes</taxon>
    </lineage>
</organism>
<evidence type="ECO:0000313" key="2">
    <source>
        <dbReference type="EMBL" id="UYV79827.1"/>
    </source>
</evidence>
<sequence length="912" mass="103335">MKKNASVFLKKNQTTASRPFSCLCLGDTQSLHPLLTSTQQPYCRIMSSQKCKLESITIEKKEICQLARMSKNEIGERFSLPRTTVRDILTQAEKWENYTGSLQKPRFYGLGWNLLGRSHSTPFFRQGTLTGQRYRDEILAAYVMPQALEMGENVLLMYDNARTHRVGVVNTFLQNHAIARMNWPARSPDLNPIEHVWDNLRRRISSLQPPPRNTHELETALTQEWALISQELINSLILTGFTRPAATIPEMVPATLDDATVGIDDNYISPLKLRRGIRSTIDELPVRRCYQRQNSGQLGVNLDDYFVSEILVYTPLPAVTIEQASSTLRLNYRVMPALTLLNLPLVVSCSCLASRSVRAPSQWFGIHVSDLEALLRRPSPGLQGMRMTTQLPLVHFPSSDVSNAGCELRTLQEKEAIKGSMSVSADQTIQDRAAPGAIDWEPWRAPVIQLLGGLERKVAGSEKVKIGSSVRTSNYYIEYYSVFSAAKYIETSQNSVEKGSASLADKDVGSVVVATMIRVVSGVELRLHKRTRHIRCHHGDGERVSPADTSLGENCLETSAIVVATMIRVVSGVELRLHKRTRHIRCHHGDGERVSPEDPALTSVLEMLEYDGSLQHRFKWTTQYPRLTMDILPNENNLRKGAAEEDIGTRQSGDSFDSTLSSRRRGRSVLEQIFKWTAAVGMTEEGAWTDLICSMYKTPTPHGPYIPGHACRPLYGIHQSRRGHPYGQGCMDRSDLFHGQDTTTTPDHIYPAILADLYMAYINPEEDIHTEKVPQLAGCMDRSNMLHGQDTTTTPDHIYPAMLADLYMTDINPEEDIHTDKLRQEIAVKRPEWAQRYGKLILIHDNARPHVRKRQPERLPMRSHPPYSPEVDPSDYHLFRSMSHGLGEQRFQNREEAENWIDEWITFLCWHQ</sequence>
<accession>A0ABY6LF56</accession>
<dbReference type="Pfam" id="PF13358">
    <property type="entry name" value="DDE_3"/>
    <property type="match status" value="1"/>
</dbReference>
<reference evidence="2 3" key="1">
    <citation type="submission" date="2022-01" db="EMBL/GenBank/DDBJ databases">
        <title>A chromosomal length assembly of Cordylochernes scorpioides.</title>
        <authorList>
            <person name="Zeh D."/>
            <person name="Zeh J."/>
        </authorList>
    </citation>
    <scope>NUCLEOTIDE SEQUENCE [LARGE SCALE GENOMIC DNA]</scope>
    <source>
        <strain evidence="2">IN4F17</strain>
        <tissue evidence="2">Whole Body</tissue>
    </source>
</reference>
<protein>
    <recommendedName>
        <fullName evidence="1">Tc1-like transposase DDE domain-containing protein</fullName>
    </recommendedName>
</protein>
<dbReference type="Gene3D" id="3.30.420.10">
    <property type="entry name" value="Ribonuclease H-like superfamily/Ribonuclease H"/>
    <property type="match status" value="2"/>
</dbReference>
<dbReference type="InterPro" id="IPR052709">
    <property type="entry name" value="Transposase-MT_Hybrid"/>
</dbReference>
<name>A0ABY6LF56_9ARAC</name>